<dbReference type="AlphaFoldDB" id="A0A5J4T5T4"/>
<reference evidence="2 3" key="1">
    <citation type="submission" date="2019-03" db="EMBL/GenBank/DDBJ databases">
        <title>Single cell metagenomics reveals metabolic interactions within the superorganism composed of flagellate Streblomastix strix and complex community of Bacteroidetes bacteria on its surface.</title>
        <authorList>
            <person name="Treitli S.C."/>
            <person name="Kolisko M."/>
            <person name="Husnik F."/>
            <person name="Keeling P."/>
            <person name="Hampl V."/>
        </authorList>
    </citation>
    <scope>NUCLEOTIDE SEQUENCE [LARGE SCALE GENOMIC DNA]</scope>
    <source>
        <strain evidence="2">ST1C</strain>
    </source>
</reference>
<protein>
    <submittedName>
        <fullName evidence="2">Uncharacterized protein</fullName>
    </submittedName>
</protein>
<accession>A0A5J4T5T4</accession>
<dbReference type="EMBL" id="SNRW01039184">
    <property type="protein sequence ID" value="KAA6352860.1"/>
    <property type="molecule type" value="Genomic_DNA"/>
</dbReference>
<evidence type="ECO:0000256" key="1">
    <source>
        <dbReference type="SAM" id="MobiDB-lite"/>
    </source>
</evidence>
<feature type="region of interest" description="Disordered" evidence="1">
    <location>
        <begin position="42"/>
        <end position="68"/>
    </location>
</feature>
<sequence>MTQNFRFQNRKGRASAADEPETWKQLRKPILRTLRLASQTPTLAQAARESLVPNERGKFHKAATPSPGVIRDSMLKNLKI</sequence>
<evidence type="ECO:0000313" key="2">
    <source>
        <dbReference type="EMBL" id="KAA6352860.1"/>
    </source>
</evidence>
<gene>
    <name evidence="2" type="ORF">EZS28_051613</name>
</gene>
<comment type="caution">
    <text evidence="2">The sequence shown here is derived from an EMBL/GenBank/DDBJ whole genome shotgun (WGS) entry which is preliminary data.</text>
</comment>
<proteinExistence type="predicted"/>
<dbReference type="Proteomes" id="UP000324800">
    <property type="component" value="Unassembled WGS sequence"/>
</dbReference>
<evidence type="ECO:0000313" key="3">
    <source>
        <dbReference type="Proteomes" id="UP000324800"/>
    </source>
</evidence>
<name>A0A5J4T5T4_9EUKA</name>
<organism evidence="2 3">
    <name type="scientific">Streblomastix strix</name>
    <dbReference type="NCBI Taxonomy" id="222440"/>
    <lineage>
        <taxon>Eukaryota</taxon>
        <taxon>Metamonada</taxon>
        <taxon>Preaxostyla</taxon>
        <taxon>Oxymonadida</taxon>
        <taxon>Streblomastigidae</taxon>
        <taxon>Streblomastix</taxon>
    </lineage>
</organism>
<feature type="region of interest" description="Disordered" evidence="1">
    <location>
        <begin position="1"/>
        <end position="21"/>
    </location>
</feature>